<dbReference type="InterPro" id="IPR051159">
    <property type="entry name" value="Hexapeptide_acetyltransf"/>
</dbReference>
<name>A0ABS4E2D5_9HYPH</name>
<dbReference type="PANTHER" id="PTHR23416:SF78">
    <property type="entry name" value="LIPOPOLYSACCHARIDE BIOSYNTHESIS O-ACETYL TRANSFERASE WBBJ-RELATED"/>
    <property type="match status" value="1"/>
</dbReference>
<accession>A0ABS4E2D5</accession>
<dbReference type="Proteomes" id="UP000759443">
    <property type="component" value="Unassembled WGS sequence"/>
</dbReference>
<evidence type="ECO:0000313" key="1">
    <source>
        <dbReference type="EMBL" id="MBP1852092.1"/>
    </source>
</evidence>
<dbReference type="InterPro" id="IPR011004">
    <property type="entry name" value="Trimer_LpxA-like_sf"/>
</dbReference>
<dbReference type="PANTHER" id="PTHR23416">
    <property type="entry name" value="SIALIC ACID SYNTHASE-RELATED"/>
    <property type="match status" value="1"/>
</dbReference>
<gene>
    <name evidence="1" type="ORF">J2Z17_003547</name>
</gene>
<proteinExistence type="predicted"/>
<comment type="caution">
    <text evidence="1">The sequence shown here is derived from an EMBL/GenBank/DDBJ whole genome shotgun (WGS) entry which is preliminary data.</text>
</comment>
<dbReference type="Gene3D" id="2.160.10.10">
    <property type="entry name" value="Hexapeptide repeat proteins"/>
    <property type="match status" value="1"/>
</dbReference>
<sequence length="211" mass="22780">MSSVQMRDSGTHNESNHAALVQPPADIEFIGNKNRLRLDPSANLSSFRIKIKGDKNLIVIDRGCEIRGLVYIKGNCSSLRIGPRATAAGARFSIGDGGSVVLGKDCMLSRDIEIRCWDEHPIYDLGTRARINGAQDVIIGEHVWIGQGVTINKGVTVAAGIVIGASSLVTRTLSQPNSIYAGSPAKLIRENIAWARSPSAMNWDTADLRNM</sequence>
<organism evidence="1 2">
    <name type="scientific">Rhizobium halophytocola</name>
    <dbReference type="NCBI Taxonomy" id="735519"/>
    <lineage>
        <taxon>Bacteria</taxon>
        <taxon>Pseudomonadati</taxon>
        <taxon>Pseudomonadota</taxon>
        <taxon>Alphaproteobacteria</taxon>
        <taxon>Hyphomicrobiales</taxon>
        <taxon>Rhizobiaceae</taxon>
        <taxon>Rhizobium/Agrobacterium group</taxon>
        <taxon>Rhizobium</taxon>
    </lineage>
</organism>
<reference evidence="1 2" key="1">
    <citation type="submission" date="2021-03" db="EMBL/GenBank/DDBJ databases">
        <title>Genomic Encyclopedia of Type Strains, Phase IV (KMG-IV): sequencing the most valuable type-strain genomes for metagenomic binning, comparative biology and taxonomic classification.</title>
        <authorList>
            <person name="Goeker M."/>
        </authorList>
    </citation>
    <scope>NUCLEOTIDE SEQUENCE [LARGE SCALE GENOMIC DNA]</scope>
    <source>
        <strain evidence="1 2">DSM 21600</strain>
    </source>
</reference>
<keyword evidence="2" id="KW-1185">Reference proteome</keyword>
<dbReference type="SUPFAM" id="SSF51161">
    <property type="entry name" value="Trimeric LpxA-like enzymes"/>
    <property type="match status" value="1"/>
</dbReference>
<protein>
    <submittedName>
        <fullName evidence="1">Acetyltransferase-like isoleucine patch superfamily enzyme</fullName>
    </submittedName>
</protein>
<evidence type="ECO:0000313" key="2">
    <source>
        <dbReference type="Proteomes" id="UP000759443"/>
    </source>
</evidence>
<dbReference type="CDD" id="cd04647">
    <property type="entry name" value="LbH_MAT_like"/>
    <property type="match status" value="1"/>
</dbReference>
<dbReference type="EMBL" id="JAGGJU010000010">
    <property type="protein sequence ID" value="MBP1852092.1"/>
    <property type="molecule type" value="Genomic_DNA"/>
</dbReference>